<keyword evidence="3 6" id="KW-0812">Transmembrane</keyword>
<dbReference type="EMBL" id="BAAACG010000001">
    <property type="protein sequence ID" value="GAA0732373.1"/>
    <property type="molecule type" value="Genomic_DNA"/>
</dbReference>
<sequence length="680" mass="77995">MMYFKLAMENVKNSYKDYIIYFITLILAVCVFYNFNAITSQSLIFKMNIYQKQSIDSLSKIIYYLSIFIALVFCSLIVYANNALIKKRKKEFGIYGTLGMSKFIISKILIYETLVIGIISLVLGLIIGIITSQGVSVFVSKVFNFDISKYKFIVSSDTIIKTILYFGIMFLLIMVFNVIVVSKNKLIDLIYASKKNENIVVRNSMISVSIFIISLCILGTAYYMAWKYIVTPKNIKLPYSVLLGGVGTFLFFFGLSGVMLFILKKNKNIYLKDLNIFVIKQLTNKINTNFISMALISLMIFLSIVILGVSVNAKYQLQKHLDISIPSDVKITISKMKNNKLPNAYKTLNKLNFKLKDSYTKDKLDMYDSNIKIYNLLNKYADKDLKKDLKEYIGNLRVIKLSQYNKLNKIYGNNKDIKLKENEVLLLANDKDKNNTLKRLKEDKNSIKIGNILYSIKEKSDFKDETTLNTKEFYYNYIAIIPDLNDSKLNLNKDETTIYITASKKEKWLLEKDFMKLDKVLEEPGSNIQNKQGCYISAESRKQNYNKQQNSVGTILYMGLYLGFVFLIASSAMLSIQQLTEASDSVNRYKSLKRMGISDEMINNTIKSQILIHFIVPFSLAIIHTIAAMKILNKATNSGQINIVLGFNLTVAIVMTGILIVYILYLYCTYILYKNIIRGK</sequence>
<keyword evidence="5 6" id="KW-0472">Membrane</keyword>
<keyword evidence="4 6" id="KW-1133">Transmembrane helix</keyword>
<dbReference type="Proteomes" id="UP001501510">
    <property type="component" value="Unassembled WGS sequence"/>
</dbReference>
<feature type="transmembrane region" description="Helical" evidence="6">
    <location>
        <begin position="203"/>
        <end position="225"/>
    </location>
</feature>
<feature type="transmembrane region" description="Helical" evidence="6">
    <location>
        <begin position="555"/>
        <end position="576"/>
    </location>
</feature>
<evidence type="ECO:0000256" key="2">
    <source>
        <dbReference type="ARBA" id="ARBA00022475"/>
    </source>
</evidence>
<organism evidence="8 9">
    <name type="scientific">Clostridium oceanicum</name>
    <dbReference type="NCBI Taxonomy" id="1543"/>
    <lineage>
        <taxon>Bacteria</taxon>
        <taxon>Bacillati</taxon>
        <taxon>Bacillota</taxon>
        <taxon>Clostridia</taxon>
        <taxon>Eubacteriales</taxon>
        <taxon>Clostridiaceae</taxon>
        <taxon>Clostridium</taxon>
    </lineage>
</organism>
<feature type="transmembrane region" description="Helical" evidence="6">
    <location>
        <begin position="163"/>
        <end position="182"/>
    </location>
</feature>
<evidence type="ECO:0000256" key="5">
    <source>
        <dbReference type="ARBA" id="ARBA00023136"/>
    </source>
</evidence>
<evidence type="ECO:0000256" key="1">
    <source>
        <dbReference type="ARBA" id="ARBA00004651"/>
    </source>
</evidence>
<evidence type="ECO:0000256" key="3">
    <source>
        <dbReference type="ARBA" id="ARBA00022692"/>
    </source>
</evidence>
<proteinExistence type="inferred from homology"/>
<feature type="transmembrane region" description="Helical" evidence="6">
    <location>
        <begin position="61"/>
        <end position="80"/>
    </location>
</feature>
<evidence type="ECO:0000256" key="4">
    <source>
        <dbReference type="ARBA" id="ARBA00022989"/>
    </source>
</evidence>
<keyword evidence="6" id="KW-0813">Transport</keyword>
<evidence type="ECO:0000259" key="7">
    <source>
        <dbReference type="Pfam" id="PF02687"/>
    </source>
</evidence>
<comment type="caution">
    <text evidence="8">The sequence shown here is derived from an EMBL/GenBank/DDBJ whole genome shotgun (WGS) entry which is preliminary data.</text>
</comment>
<feature type="transmembrane region" description="Helical" evidence="6">
    <location>
        <begin position="20"/>
        <end position="41"/>
    </location>
</feature>
<accession>A0ABP3UJH6</accession>
<feature type="transmembrane region" description="Helical" evidence="6">
    <location>
        <begin position="237"/>
        <end position="263"/>
    </location>
</feature>
<dbReference type="PIRSF" id="PIRSF018968">
    <property type="entry name" value="ABC_permease_BceB"/>
    <property type="match status" value="1"/>
</dbReference>
<feature type="domain" description="ABC3 transporter permease C-terminal" evidence="7">
    <location>
        <begin position="65"/>
        <end position="177"/>
    </location>
</feature>
<feature type="transmembrane region" description="Helical" evidence="6">
    <location>
        <begin position="649"/>
        <end position="673"/>
    </location>
</feature>
<gene>
    <name evidence="8" type="ORF">GCM10008906_01870</name>
</gene>
<feature type="transmembrane region" description="Helical" evidence="6">
    <location>
        <begin position="108"/>
        <end position="130"/>
    </location>
</feature>
<protein>
    <submittedName>
        <fullName evidence="8">ABC transporter permease</fullName>
    </submittedName>
</protein>
<keyword evidence="9" id="KW-1185">Reference proteome</keyword>
<dbReference type="InterPro" id="IPR003838">
    <property type="entry name" value="ABC3_permease_C"/>
</dbReference>
<dbReference type="PANTHER" id="PTHR46795">
    <property type="entry name" value="ABC TRANSPORTER PERMEASE-RELATED-RELATED"/>
    <property type="match status" value="1"/>
</dbReference>
<evidence type="ECO:0000256" key="6">
    <source>
        <dbReference type="PIRNR" id="PIRNR018968"/>
    </source>
</evidence>
<dbReference type="RefSeq" id="WP_343757901.1">
    <property type="nucleotide sequence ID" value="NZ_BAAACG010000001.1"/>
</dbReference>
<feature type="transmembrane region" description="Helical" evidence="6">
    <location>
        <begin position="290"/>
        <end position="311"/>
    </location>
</feature>
<comment type="similarity">
    <text evidence="6">Belongs to the ABC-4 integral membrane protein family.</text>
</comment>
<dbReference type="InterPro" id="IPR052536">
    <property type="entry name" value="ABC-4_Integral_Memb_Prot"/>
</dbReference>
<keyword evidence="2 6" id="KW-1003">Cell membrane</keyword>
<evidence type="ECO:0000313" key="9">
    <source>
        <dbReference type="Proteomes" id="UP001501510"/>
    </source>
</evidence>
<comment type="subcellular location">
    <subcellularLocation>
        <location evidence="1 6">Cell membrane</location>
        <topology evidence="1 6">Multi-pass membrane protein</topology>
    </subcellularLocation>
</comment>
<dbReference type="PANTHER" id="PTHR46795:SF3">
    <property type="entry name" value="ABC TRANSPORTER PERMEASE"/>
    <property type="match status" value="1"/>
</dbReference>
<feature type="transmembrane region" description="Helical" evidence="6">
    <location>
        <begin position="610"/>
        <end position="629"/>
    </location>
</feature>
<dbReference type="InterPro" id="IPR027022">
    <property type="entry name" value="ABC_permease_BceB-typ"/>
</dbReference>
<reference evidence="9" key="1">
    <citation type="journal article" date="2019" name="Int. J. Syst. Evol. Microbiol.">
        <title>The Global Catalogue of Microorganisms (GCM) 10K type strain sequencing project: providing services to taxonomists for standard genome sequencing and annotation.</title>
        <authorList>
            <consortium name="The Broad Institute Genomics Platform"/>
            <consortium name="The Broad Institute Genome Sequencing Center for Infectious Disease"/>
            <person name="Wu L."/>
            <person name="Ma J."/>
        </authorList>
    </citation>
    <scope>NUCLEOTIDE SEQUENCE [LARGE SCALE GENOMIC DNA]</scope>
    <source>
        <strain evidence="9">JCM 1407</strain>
    </source>
</reference>
<dbReference type="Pfam" id="PF02687">
    <property type="entry name" value="FtsX"/>
    <property type="match status" value="1"/>
</dbReference>
<name>A0ABP3UJH6_9CLOT</name>
<evidence type="ECO:0000313" key="8">
    <source>
        <dbReference type="EMBL" id="GAA0732373.1"/>
    </source>
</evidence>